<dbReference type="EMBL" id="SKBM01000024">
    <property type="protein sequence ID" value="TCZ55995.1"/>
    <property type="molecule type" value="Genomic_DNA"/>
</dbReference>
<feature type="binding site" evidence="18">
    <location>
        <position position="632"/>
    </location>
    <ligand>
        <name>Cu cation</name>
        <dbReference type="ChEBI" id="CHEBI:23378"/>
        <label>A2</label>
    </ligand>
</feature>
<evidence type="ECO:0000256" key="11">
    <source>
        <dbReference type="ARBA" id="ARBA00022764"/>
    </source>
</evidence>
<evidence type="ECO:0000256" key="15">
    <source>
        <dbReference type="ARBA" id="ARBA00031077"/>
    </source>
</evidence>
<dbReference type="NCBIfam" id="TIGR04244">
    <property type="entry name" value="nitrous_NosZ_RR"/>
    <property type="match status" value="1"/>
</dbReference>
<feature type="binding site" evidence="18">
    <location>
        <position position="628"/>
    </location>
    <ligand>
        <name>Cu cation</name>
        <dbReference type="ChEBI" id="CHEBI:23378"/>
        <label>A1</label>
    </ligand>
</feature>
<keyword evidence="10 18" id="KW-0732">Signal</keyword>
<dbReference type="GO" id="GO:0050304">
    <property type="term" value="F:nitrous-oxide reductase activity"/>
    <property type="evidence" value="ECO:0007669"/>
    <property type="project" value="UniProtKB-UniRule"/>
</dbReference>
<dbReference type="InterPro" id="IPR023644">
    <property type="entry name" value="NO_Rdtase"/>
</dbReference>
<dbReference type="GO" id="GO:0019333">
    <property type="term" value="P:denitrification pathway"/>
    <property type="evidence" value="ECO:0007669"/>
    <property type="project" value="UniProtKB-UniPathway"/>
</dbReference>
<keyword evidence="13 18" id="KW-0560">Oxidoreductase</keyword>
<feature type="binding site" evidence="18">
    <location>
        <position position="196"/>
    </location>
    <ligand>
        <name>Cu cation</name>
        <dbReference type="ChEBI" id="CHEBI:23378"/>
        <label>Z2</label>
    </ligand>
</feature>
<comment type="PTM">
    <text evidence="18">Predicted to be exported by the Tat system. The position of the signal peptide cleavage has not been experimentally proven.</text>
</comment>
<dbReference type="Pfam" id="PF18764">
    <property type="entry name" value="nos_propeller"/>
    <property type="match status" value="1"/>
</dbReference>
<dbReference type="InterPro" id="IPR006311">
    <property type="entry name" value="TAT_signal"/>
</dbReference>
<dbReference type="InterPro" id="IPR011045">
    <property type="entry name" value="N2O_reductase_N"/>
</dbReference>
<evidence type="ECO:0000256" key="5">
    <source>
        <dbReference type="ARBA" id="ARBA00010372"/>
    </source>
</evidence>
<feature type="region of interest" description="COX2-like" evidence="18">
    <location>
        <begin position="552"/>
        <end position="650"/>
    </location>
</feature>
<comment type="cofactor">
    <cofactor evidence="18">
        <name>Cu cation</name>
        <dbReference type="ChEBI" id="CHEBI:23378"/>
    </cofactor>
    <text evidence="18">Binds 6 Cu cations per subunit. Each subunit contains 2 copper centers; Cu(A) (binuclear) and Cu(Z) (tetranuclear). Cu(Z) is thought to be the site of nitrous oxide reduction.</text>
</comment>
<reference evidence="21 22" key="1">
    <citation type="submission" date="2019-03" db="EMBL/GenBank/DDBJ databases">
        <title>Paracraurococcus aquatilis NE82 genome sequence.</title>
        <authorList>
            <person name="Zhao Y."/>
            <person name="Du Z."/>
        </authorList>
    </citation>
    <scope>NUCLEOTIDE SEQUENCE [LARGE SCALE GENOMIC DNA]</scope>
    <source>
        <strain evidence="21 22">NE82</strain>
    </source>
</reference>
<comment type="caution">
    <text evidence="18">Lacks conserved residue(s) required for the propagation of feature annotation.</text>
</comment>
<feature type="region of interest" description="Disordered" evidence="19">
    <location>
        <begin position="39"/>
        <end position="64"/>
    </location>
</feature>
<evidence type="ECO:0000256" key="19">
    <source>
        <dbReference type="SAM" id="MobiDB-lite"/>
    </source>
</evidence>
<comment type="similarity">
    <text evidence="4 18">In the C-terminal section; belongs to the cytochrome c oxidase subunit 2 family.</text>
</comment>
<dbReference type="PROSITE" id="PS50857">
    <property type="entry name" value="COX2_CUA"/>
    <property type="match status" value="1"/>
</dbReference>
<evidence type="ECO:0000256" key="8">
    <source>
        <dbReference type="ARBA" id="ARBA00016560"/>
    </source>
</evidence>
<feature type="binding site" evidence="18">
    <location>
        <position position="630"/>
    </location>
    <ligand>
        <name>Cu cation</name>
        <dbReference type="ChEBI" id="CHEBI:23378"/>
        <label>A2</label>
    </ligand>
</feature>
<dbReference type="RefSeq" id="WP_132293991.1">
    <property type="nucleotide sequence ID" value="NZ_SKBM01000024.1"/>
</dbReference>
<name>A0A4R4D835_9PROT</name>
<dbReference type="GO" id="GO:0042597">
    <property type="term" value="C:periplasmic space"/>
    <property type="evidence" value="ECO:0007669"/>
    <property type="project" value="UniProtKB-SubCell"/>
</dbReference>
<feature type="binding site" evidence="18">
    <location>
        <position position="147"/>
    </location>
    <ligand>
        <name>Cu cation</name>
        <dbReference type="ChEBI" id="CHEBI:23378"/>
        <label>Z2</label>
    </ligand>
</feature>
<comment type="cofactor">
    <cofactor evidence="18">
        <name>Ca(2+)</name>
        <dbReference type="ChEBI" id="CHEBI:29108"/>
    </cofactor>
    <text evidence="18">Binds 2 calcium ions per subunit.</text>
</comment>
<dbReference type="InterPro" id="IPR051403">
    <property type="entry name" value="NosZ/Cyto_c_oxidase_sub2"/>
</dbReference>
<feature type="compositionally biased region" description="Low complexity" evidence="19">
    <location>
        <begin position="45"/>
        <end position="63"/>
    </location>
</feature>
<feature type="binding site" evidence="18">
    <location>
        <position position="148"/>
    </location>
    <ligand>
        <name>Cu cation</name>
        <dbReference type="ChEBI" id="CHEBI:23378"/>
        <label>Z3</label>
    </ligand>
</feature>
<comment type="subcellular location">
    <subcellularLocation>
        <location evidence="2 18">Periplasm</location>
    </subcellularLocation>
</comment>
<feature type="binding site" evidence="18">
    <location>
        <position position="593"/>
    </location>
    <ligand>
        <name>Cu cation</name>
        <dbReference type="ChEBI" id="CHEBI:23378"/>
        <label>A1</label>
    </ligand>
</feature>
<dbReference type="AlphaFoldDB" id="A0A4R4D835"/>
<feature type="binding site" evidence="18">
    <location>
        <position position="628"/>
    </location>
    <ligand>
        <name>Cu cation</name>
        <dbReference type="ChEBI" id="CHEBI:23378"/>
        <label>A2</label>
    </ligand>
</feature>
<dbReference type="PANTHER" id="PTHR42838:SF2">
    <property type="entry name" value="NITROUS-OXIDE REDUCTASE"/>
    <property type="match status" value="1"/>
</dbReference>
<comment type="pathway">
    <text evidence="3">Nitrogen metabolism; nitrate reduction (denitrification); dinitrogen from nitrate: step 4/4.</text>
</comment>
<evidence type="ECO:0000256" key="18">
    <source>
        <dbReference type="HAMAP-Rule" id="MF_00716"/>
    </source>
</evidence>
<organism evidence="21 22">
    <name type="scientific">Roseicella aquatilis</name>
    <dbReference type="NCBI Taxonomy" id="2527868"/>
    <lineage>
        <taxon>Bacteria</taxon>
        <taxon>Pseudomonadati</taxon>
        <taxon>Pseudomonadota</taxon>
        <taxon>Alphaproteobacteria</taxon>
        <taxon>Acetobacterales</taxon>
        <taxon>Roseomonadaceae</taxon>
        <taxon>Roseicella</taxon>
    </lineage>
</organism>
<proteinExistence type="inferred from homology"/>
<evidence type="ECO:0000256" key="4">
    <source>
        <dbReference type="ARBA" id="ARBA00006790"/>
    </source>
</evidence>
<dbReference type="InterPro" id="IPR041114">
    <property type="entry name" value="Nos_propeller"/>
</dbReference>
<dbReference type="PANTHER" id="PTHR42838">
    <property type="entry name" value="CYTOCHROME C OXIDASE SUBUNIT II"/>
    <property type="match status" value="1"/>
</dbReference>
<keyword evidence="22" id="KW-1185">Reference proteome</keyword>
<evidence type="ECO:0000256" key="14">
    <source>
        <dbReference type="ARBA" id="ARBA00023008"/>
    </source>
</evidence>
<evidence type="ECO:0000256" key="10">
    <source>
        <dbReference type="ARBA" id="ARBA00022729"/>
    </source>
</evidence>
<keyword evidence="9 18" id="KW-0479">Metal-binding</keyword>
<dbReference type="PROSITE" id="PS51318">
    <property type="entry name" value="TAT"/>
    <property type="match status" value="1"/>
</dbReference>
<comment type="subunit">
    <text evidence="6 18">Homodimer.</text>
</comment>
<dbReference type="InterPro" id="IPR008972">
    <property type="entry name" value="Cupredoxin"/>
</dbReference>
<feature type="domain" description="Cytochrome oxidase subunit II copper A binding" evidence="20">
    <location>
        <begin position="549"/>
        <end position="650"/>
    </location>
</feature>
<dbReference type="SUPFAM" id="SSF50974">
    <property type="entry name" value="Nitrous oxide reductase, N-terminal domain"/>
    <property type="match status" value="1"/>
</dbReference>
<evidence type="ECO:0000256" key="2">
    <source>
        <dbReference type="ARBA" id="ARBA00004418"/>
    </source>
</evidence>
<gene>
    <name evidence="18 21" type="primary">nosZ</name>
    <name evidence="21" type="ORF">EXY23_20595</name>
</gene>
<evidence type="ECO:0000256" key="17">
    <source>
        <dbReference type="ARBA" id="ARBA00049555"/>
    </source>
</evidence>
<evidence type="ECO:0000313" key="21">
    <source>
        <dbReference type="EMBL" id="TCZ55995.1"/>
    </source>
</evidence>
<evidence type="ECO:0000256" key="3">
    <source>
        <dbReference type="ARBA" id="ARBA00004779"/>
    </source>
</evidence>
<evidence type="ECO:0000256" key="12">
    <source>
        <dbReference type="ARBA" id="ARBA00022837"/>
    </source>
</evidence>
<evidence type="ECO:0000256" key="1">
    <source>
        <dbReference type="ARBA" id="ARBA00003034"/>
    </source>
</evidence>
<keyword evidence="14 18" id="KW-0186">Copper</keyword>
<dbReference type="InterPro" id="IPR015943">
    <property type="entry name" value="WD40/YVTN_repeat-like_dom_sf"/>
</dbReference>
<dbReference type="CDD" id="cd04223">
    <property type="entry name" value="N2OR_C"/>
    <property type="match status" value="1"/>
</dbReference>
<feature type="binding site" evidence="18">
    <location>
        <position position="504"/>
    </location>
    <ligand>
        <name>Cu cation</name>
        <dbReference type="ChEBI" id="CHEBI:23378"/>
        <label>Z4</label>
    </ligand>
</feature>
<evidence type="ECO:0000256" key="9">
    <source>
        <dbReference type="ARBA" id="ARBA00022723"/>
    </source>
</evidence>
<keyword evidence="12 18" id="KW-0106">Calcium</keyword>
<evidence type="ECO:0000313" key="22">
    <source>
        <dbReference type="Proteomes" id="UP000295023"/>
    </source>
</evidence>
<evidence type="ECO:0000259" key="20">
    <source>
        <dbReference type="PROSITE" id="PS50857"/>
    </source>
</evidence>
<dbReference type="InterPro" id="IPR034205">
    <property type="entry name" value="N2OR_C"/>
</dbReference>
<comment type="caution">
    <text evidence="21">The sequence shown here is derived from an EMBL/GenBank/DDBJ whole genome shotgun (WGS) entry which is preliminary data.</text>
</comment>
<feature type="binding site" evidence="18">
    <location>
        <position position="392"/>
    </location>
    <ligand>
        <name>Cu cation</name>
        <dbReference type="ChEBI" id="CHEBI:23378"/>
        <label>Z1</label>
    </ligand>
</feature>
<dbReference type="Gene3D" id="2.130.10.10">
    <property type="entry name" value="YVTN repeat-like/Quinoprotein amine dehydrogenase"/>
    <property type="match status" value="1"/>
</dbReference>
<dbReference type="UniPathway" id="UPA00652">
    <property type="reaction ID" value="UER00709"/>
</dbReference>
<feature type="binding site" evidence="18">
    <location>
        <position position="443"/>
    </location>
    <ligand>
        <name>Cu cation</name>
        <dbReference type="ChEBI" id="CHEBI:23378"/>
        <label>Z3</label>
    </ligand>
</feature>
<dbReference type="Gene3D" id="2.60.40.420">
    <property type="entry name" value="Cupredoxins - blue copper proteins"/>
    <property type="match status" value="1"/>
</dbReference>
<dbReference type="GO" id="GO:0004129">
    <property type="term" value="F:cytochrome-c oxidase activity"/>
    <property type="evidence" value="ECO:0007669"/>
    <property type="project" value="InterPro"/>
</dbReference>
<protein>
    <recommendedName>
        <fullName evidence="8 18">Nitrous-oxide reductase</fullName>
        <ecNumber evidence="7 18">1.7.2.4</ecNumber>
    </recommendedName>
    <alternativeName>
        <fullName evidence="15 18">N(2)OR</fullName>
    </alternativeName>
    <alternativeName>
        <fullName evidence="16 18">N2O reductase</fullName>
    </alternativeName>
</protein>
<keyword evidence="11 18" id="KW-0574">Periplasm</keyword>
<comment type="function">
    <text evidence="1 18">Nitrous-oxide reductase is part of a bacterial respiratory system which is activated under anaerobic conditions in the presence of nitrate or nitrous oxide.</text>
</comment>
<dbReference type="HAMAP" id="MF_00716">
    <property type="entry name" value="NosZ"/>
    <property type="match status" value="1"/>
</dbReference>
<dbReference type="InterPro" id="IPR002429">
    <property type="entry name" value="CcO_II-like_C"/>
</dbReference>
<comment type="similarity">
    <text evidence="5 18">Belongs to the NosZ family.</text>
</comment>
<evidence type="ECO:0000256" key="13">
    <source>
        <dbReference type="ARBA" id="ARBA00023002"/>
    </source>
</evidence>
<accession>A0A4R4D835</accession>
<dbReference type="EC" id="1.7.2.4" evidence="7 18"/>
<feature type="binding site" evidence="18">
    <location>
        <position position="632"/>
    </location>
    <ligand>
        <name>Cu cation</name>
        <dbReference type="ChEBI" id="CHEBI:23378"/>
        <label>A1</label>
    </ligand>
</feature>
<feature type="binding site" evidence="18">
    <location>
        <position position="636"/>
    </location>
    <ligand>
        <name>Cu cation</name>
        <dbReference type="ChEBI" id="CHEBI:23378"/>
        <label>A2</label>
    </ligand>
</feature>
<dbReference type="GO" id="GO:0016020">
    <property type="term" value="C:membrane"/>
    <property type="evidence" value="ECO:0007669"/>
    <property type="project" value="InterPro"/>
</dbReference>
<comment type="catalytic activity">
    <reaction evidence="17 18">
        <text>N2 + 2 Fe(III)-[cytochrome c] + H2O = nitrous oxide + 2 Fe(II)-[cytochrome c] + 2 H(+)</text>
        <dbReference type="Rhea" id="RHEA:43108"/>
        <dbReference type="Rhea" id="RHEA-COMP:10350"/>
        <dbReference type="Rhea" id="RHEA-COMP:14399"/>
        <dbReference type="ChEBI" id="CHEBI:15377"/>
        <dbReference type="ChEBI" id="CHEBI:15378"/>
        <dbReference type="ChEBI" id="CHEBI:17045"/>
        <dbReference type="ChEBI" id="CHEBI:17997"/>
        <dbReference type="ChEBI" id="CHEBI:29033"/>
        <dbReference type="ChEBI" id="CHEBI:29034"/>
        <dbReference type="EC" id="1.7.2.4"/>
    </reaction>
</comment>
<evidence type="ECO:0000256" key="6">
    <source>
        <dbReference type="ARBA" id="ARBA00011738"/>
    </source>
</evidence>
<dbReference type="GO" id="GO:0005507">
    <property type="term" value="F:copper ion binding"/>
    <property type="evidence" value="ECO:0007669"/>
    <property type="project" value="UniProtKB-UniRule"/>
</dbReference>
<dbReference type="Proteomes" id="UP000295023">
    <property type="component" value="Unassembled WGS sequence"/>
</dbReference>
<sequence length="650" mass="72219">MPVDHEEKGVNRRRLLGSTAVAGAVGLAGGAGLGQFGGAVSPAEAQTRQQTQARQQGRPGQQAVEVKPGELDEYYVFFSSGQTGELRICGMPSMREFMRVPVFNRDSATGWGQTNESLKVLTEGLTPESRELLRQQGKVTFDSGDLHHPHMSFTDGTYDGRYIFMNDKLNTRIARVRCDVMKCDKILQLPNQHTVHGMRVQRAPRTGYVFCNGEDGVPVPNDGRDLNKPETYRSVFSAVDGDKMEVAWQVIVDGNLDNNEADYQGKYTFSTCYNSEKGVTLAEMMAAEQDWIVLFNIQRIEEAVKRGDFQRIGGVPVLDGRKGSPYTRYVPIPNGPHGINAAPDGIHVVVNGKLSPTVTVLDVRKFDELFDDKIKARDVVVAEPELGLGPLHTAFDGRGNAYTTLFIDSQVAKWNIEAAKRAFKGEKVNYIVQKLDVQYQPGHNHSSMGETKEADGKWLLSLNKFSKDRFLNVGPLKPENDQLIDISGDRMSLVHDGPSFAEPHDALIVHRSKVNPLHVWKRDDPYFADAVKRAKADGVDLEADSKVIRDGNKVRVYMTATAPQFGLTEFTVKQGDEITVTVTNIDEVEDLTHGFAVVNYGVNMEIGPRATASVTFTAHQAGVFWYYCTWFCHAMHMEMKGRMLVEPRSA</sequence>
<feature type="binding site" evidence="18">
    <location>
        <position position="639"/>
    </location>
    <ligand>
        <name>Cu cation</name>
        <dbReference type="ChEBI" id="CHEBI:23378"/>
        <label>A1</label>
    </ligand>
</feature>
<dbReference type="InterPro" id="IPR041142">
    <property type="entry name" value="NOS_propeller_2"/>
</dbReference>
<evidence type="ECO:0000256" key="7">
    <source>
        <dbReference type="ARBA" id="ARBA00011896"/>
    </source>
</evidence>
<feature type="binding site" evidence="18">
    <location>
        <position position="337"/>
    </location>
    <ligand>
        <name>Cu cation</name>
        <dbReference type="ChEBI" id="CHEBI:23378"/>
        <label>Z1</label>
    </ligand>
</feature>
<evidence type="ECO:0000256" key="16">
    <source>
        <dbReference type="ARBA" id="ARBA00032847"/>
    </source>
</evidence>
<dbReference type="OrthoDB" id="9759695at2"/>
<dbReference type="Pfam" id="PF18793">
    <property type="entry name" value="nos_propeller_2"/>
    <property type="match status" value="1"/>
</dbReference>
<dbReference type="GO" id="GO:0005509">
    <property type="term" value="F:calcium ion binding"/>
    <property type="evidence" value="ECO:0007669"/>
    <property type="project" value="UniProtKB-UniRule"/>
</dbReference>
<dbReference type="SUPFAM" id="SSF49503">
    <property type="entry name" value="Cupredoxins"/>
    <property type="match status" value="1"/>
</dbReference>